<organism evidence="3 4">
    <name type="scientific">Virgibacillus profundi</name>
    <dbReference type="NCBI Taxonomy" id="2024555"/>
    <lineage>
        <taxon>Bacteria</taxon>
        <taxon>Bacillati</taxon>
        <taxon>Bacillota</taxon>
        <taxon>Bacilli</taxon>
        <taxon>Bacillales</taxon>
        <taxon>Bacillaceae</taxon>
        <taxon>Virgibacillus</taxon>
    </lineage>
</organism>
<dbReference type="Proteomes" id="UP000218887">
    <property type="component" value="Unassembled WGS sequence"/>
</dbReference>
<feature type="domain" description="Phosphoribosyltransferase" evidence="2">
    <location>
        <begin position="181"/>
        <end position="226"/>
    </location>
</feature>
<dbReference type="InterPro" id="IPR051910">
    <property type="entry name" value="ComF/GntX_DNA_util-trans"/>
</dbReference>
<evidence type="ECO:0000313" key="4">
    <source>
        <dbReference type="Proteomes" id="UP000218887"/>
    </source>
</evidence>
<proteinExistence type="inferred from homology"/>
<reference evidence="3 4" key="1">
    <citation type="submission" date="2017-08" db="EMBL/GenBank/DDBJ databases">
        <title>Virgibacillus indicus sp. nov. and Virgibacillus profoundi sp. nov, two moderately halophilic bacteria isolated from marine sediment by using the Microfluidic Streak Plate.</title>
        <authorList>
            <person name="Xu B."/>
            <person name="Hu B."/>
            <person name="Wang J."/>
            <person name="Zhu Y."/>
            <person name="Huang L."/>
            <person name="Du W."/>
            <person name="Huang Y."/>
        </authorList>
    </citation>
    <scope>NUCLEOTIDE SEQUENCE [LARGE SCALE GENOMIC DNA]</scope>
    <source>
        <strain evidence="3 4">IO3-P3-H5</strain>
    </source>
</reference>
<dbReference type="Gene3D" id="3.40.50.2020">
    <property type="match status" value="1"/>
</dbReference>
<dbReference type="EMBL" id="NPOA01000002">
    <property type="protein sequence ID" value="PAV31012.1"/>
    <property type="molecule type" value="Genomic_DNA"/>
</dbReference>
<gene>
    <name evidence="3" type="ORF">CIL05_04695</name>
</gene>
<dbReference type="PANTHER" id="PTHR47505:SF1">
    <property type="entry name" value="DNA UTILIZATION PROTEIN YHGH"/>
    <property type="match status" value="1"/>
</dbReference>
<keyword evidence="4" id="KW-1185">Reference proteome</keyword>
<dbReference type="RefSeq" id="WP_095654343.1">
    <property type="nucleotide sequence ID" value="NZ_NPOA01000002.1"/>
</dbReference>
<comment type="caution">
    <text evidence="3">The sequence shown here is derived from an EMBL/GenBank/DDBJ whole genome shotgun (WGS) entry which is preliminary data.</text>
</comment>
<sequence length="227" mass="26531">MHCLWCNIQIIPEISWKNLFILEAAKQLCAECEEKLELLKGRQCMRCSRISDKALCADCGWWDDQTDEMDTLAFNYSIFTYNKFMEDMIAKWKYRGDYHLGNAFKERFSRSFTGKFSFLKKDVLVVPIPLSDERLSERAFNQAQMLADFLPAENKSILTRIHGEKQSKKTRYERIFTKNPFVLHESINKPVILVDDIYTTGTTLRHAARLLKDKGCPDVYAYTLIRG</sequence>
<evidence type="ECO:0000256" key="1">
    <source>
        <dbReference type="ARBA" id="ARBA00008007"/>
    </source>
</evidence>
<dbReference type="Pfam" id="PF00156">
    <property type="entry name" value="Pribosyltran"/>
    <property type="match status" value="1"/>
</dbReference>
<protein>
    <submittedName>
        <fullName evidence="3">Competence protein</fullName>
    </submittedName>
</protein>
<evidence type="ECO:0000313" key="3">
    <source>
        <dbReference type="EMBL" id="PAV31012.1"/>
    </source>
</evidence>
<accession>A0A2A2IHK5</accession>
<dbReference type="InterPro" id="IPR000836">
    <property type="entry name" value="PRTase_dom"/>
</dbReference>
<dbReference type="InterPro" id="IPR029057">
    <property type="entry name" value="PRTase-like"/>
</dbReference>
<dbReference type="OrthoDB" id="9779910at2"/>
<dbReference type="CDD" id="cd06223">
    <property type="entry name" value="PRTases_typeI"/>
    <property type="match status" value="1"/>
</dbReference>
<evidence type="ECO:0000259" key="2">
    <source>
        <dbReference type="Pfam" id="PF00156"/>
    </source>
</evidence>
<dbReference type="SUPFAM" id="SSF53271">
    <property type="entry name" value="PRTase-like"/>
    <property type="match status" value="1"/>
</dbReference>
<dbReference type="AlphaFoldDB" id="A0A2A2IHK5"/>
<dbReference type="PANTHER" id="PTHR47505">
    <property type="entry name" value="DNA UTILIZATION PROTEIN YHGH"/>
    <property type="match status" value="1"/>
</dbReference>
<comment type="similarity">
    <text evidence="1">Belongs to the ComF/GntX family.</text>
</comment>
<name>A0A2A2IHK5_9BACI</name>